<dbReference type="InterPro" id="IPR036105">
    <property type="entry name" value="DiNase_FeMo-co_biosyn_sf"/>
</dbReference>
<feature type="domain" description="Dinitrogenase iron-molybdenum cofactor biosynthesis" evidence="1">
    <location>
        <begin position="18"/>
        <end position="103"/>
    </location>
</feature>
<keyword evidence="3" id="KW-1185">Reference proteome</keyword>
<dbReference type="Gene3D" id="3.30.420.130">
    <property type="entry name" value="Dinitrogenase iron-molybdenum cofactor biosynthesis domain"/>
    <property type="match status" value="1"/>
</dbReference>
<reference evidence="2" key="1">
    <citation type="journal article" date="2014" name="Int. J. Syst. Evol. Microbiol.">
        <title>Complete genome sequence of Corynebacterium casei LMG S-19264T (=DSM 44701T), isolated from a smear-ripened cheese.</title>
        <authorList>
            <consortium name="US DOE Joint Genome Institute (JGI-PGF)"/>
            <person name="Walter F."/>
            <person name="Albersmeier A."/>
            <person name="Kalinowski J."/>
            <person name="Ruckert C."/>
        </authorList>
    </citation>
    <scope>NUCLEOTIDE SEQUENCE</scope>
    <source>
        <strain evidence="2">JCM 10088</strain>
    </source>
</reference>
<name>A0A830GR67_9CREN</name>
<evidence type="ECO:0000313" key="2">
    <source>
        <dbReference type="EMBL" id="GGP19278.1"/>
    </source>
</evidence>
<proteinExistence type="predicted"/>
<evidence type="ECO:0000259" key="1">
    <source>
        <dbReference type="Pfam" id="PF02579"/>
    </source>
</evidence>
<dbReference type="SUPFAM" id="SSF53146">
    <property type="entry name" value="Nitrogenase accessory factor-like"/>
    <property type="match status" value="1"/>
</dbReference>
<comment type="caution">
    <text evidence="2">The sequence shown here is derived from an EMBL/GenBank/DDBJ whole genome shotgun (WGS) entry which is preliminary data.</text>
</comment>
<dbReference type="Proteomes" id="UP000610960">
    <property type="component" value="Unassembled WGS sequence"/>
</dbReference>
<gene>
    <name evidence="2" type="ORF">GCM10007981_02320</name>
</gene>
<dbReference type="AlphaFoldDB" id="A0A830GR67"/>
<reference evidence="2" key="2">
    <citation type="submission" date="2020-09" db="EMBL/GenBank/DDBJ databases">
        <authorList>
            <person name="Sun Q."/>
            <person name="Ohkuma M."/>
        </authorList>
    </citation>
    <scope>NUCLEOTIDE SEQUENCE</scope>
    <source>
        <strain evidence="2">JCM 10088</strain>
    </source>
</reference>
<evidence type="ECO:0000313" key="3">
    <source>
        <dbReference type="Proteomes" id="UP000610960"/>
    </source>
</evidence>
<dbReference type="Pfam" id="PF02579">
    <property type="entry name" value="Nitro_FeMo-Co"/>
    <property type="match status" value="1"/>
</dbReference>
<sequence>MMQKIAVVASNNVVTGPGEGEYILIYEVSPSGIKEVSMEPNPAINATMHRGLHALRRAKDAGVSSIIVTEIGPPGYRAALSWGLNIYVVPDGTPVNDALTMLIEGKLMPAKGPTHEHGHHGEENHA</sequence>
<organism evidence="2 3">
    <name type="scientific">Thermocladium modestius</name>
    <dbReference type="NCBI Taxonomy" id="62609"/>
    <lineage>
        <taxon>Archaea</taxon>
        <taxon>Thermoproteota</taxon>
        <taxon>Thermoprotei</taxon>
        <taxon>Thermoproteales</taxon>
        <taxon>Thermoproteaceae</taxon>
        <taxon>Thermocladium</taxon>
    </lineage>
</organism>
<dbReference type="RefSeq" id="WP_229657610.1">
    <property type="nucleotide sequence ID" value="NZ_BMNL01000001.1"/>
</dbReference>
<dbReference type="InterPro" id="IPR003731">
    <property type="entry name" value="Di-Nase_FeMo-co_biosynth"/>
</dbReference>
<accession>A0A830GR67</accession>
<dbReference type="EMBL" id="BMNL01000001">
    <property type="protein sequence ID" value="GGP19278.1"/>
    <property type="molecule type" value="Genomic_DNA"/>
</dbReference>
<protein>
    <submittedName>
        <fullName evidence="2">Diguanylate cyclase</fullName>
    </submittedName>
</protein>